<dbReference type="RefSeq" id="WP_018082586.1">
    <property type="nucleotide sequence ID" value="NZ_AQWM01000015.1"/>
</dbReference>
<dbReference type="eggNOG" id="COG1595">
    <property type="taxonomic scope" value="Bacteria"/>
</dbReference>
<evidence type="ECO:0000256" key="2">
    <source>
        <dbReference type="ARBA" id="ARBA00023015"/>
    </source>
</evidence>
<keyword evidence="4" id="KW-0804">Transcription</keyword>
<feature type="region of interest" description="Disordered" evidence="5">
    <location>
        <begin position="170"/>
        <end position="191"/>
    </location>
</feature>
<protein>
    <submittedName>
        <fullName evidence="8">RNA polymerase subunit sigma-24</fullName>
    </submittedName>
</protein>
<name>V4PWF2_9CAUL</name>
<dbReference type="Proteomes" id="UP000017837">
    <property type="component" value="Unassembled WGS sequence"/>
</dbReference>
<dbReference type="InterPro" id="IPR039425">
    <property type="entry name" value="RNA_pol_sigma-70-like"/>
</dbReference>
<keyword evidence="2" id="KW-0805">Transcription regulation</keyword>
<dbReference type="Pfam" id="PF04542">
    <property type="entry name" value="Sigma70_r2"/>
    <property type="match status" value="1"/>
</dbReference>
<evidence type="ECO:0000256" key="5">
    <source>
        <dbReference type="SAM" id="MobiDB-lite"/>
    </source>
</evidence>
<evidence type="ECO:0000313" key="8">
    <source>
        <dbReference type="EMBL" id="ESQ92686.1"/>
    </source>
</evidence>
<comment type="caution">
    <text evidence="8">The sequence shown here is derived from an EMBL/GenBank/DDBJ whole genome shotgun (WGS) entry which is preliminary data.</text>
</comment>
<sequence>MESAPRHIVEWVGSQILPHERDVRAWLRRARMSHEDVEDILQEAYCKMAELATIDHITSPRGYFFTVAKNIAFMRLRRARIVRIESVDEIDRLDIASDAPSPEQITAARSELSRLKRLIDALPERCRRIFEMRRIQGVAQKEIARVMGVTETIVENETAKALRLIMRSMAAEDGGSHPQKEFKRGVDAHRN</sequence>
<gene>
    <name evidence="8" type="ORF">ABENE_07650</name>
</gene>
<dbReference type="Gene3D" id="1.10.10.10">
    <property type="entry name" value="Winged helix-like DNA-binding domain superfamily/Winged helix DNA-binding domain"/>
    <property type="match status" value="1"/>
</dbReference>
<organism evidence="8 9">
    <name type="scientific">Asticcacaulis benevestitus DSM 16100 = ATCC BAA-896</name>
    <dbReference type="NCBI Taxonomy" id="1121022"/>
    <lineage>
        <taxon>Bacteria</taxon>
        <taxon>Pseudomonadati</taxon>
        <taxon>Pseudomonadota</taxon>
        <taxon>Alphaproteobacteria</taxon>
        <taxon>Caulobacterales</taxon>
        <taxon>Caulobacteraceae</taxon>
        <taxon>Asticcacaulis</taxon>
    </lineage>
</organism>
<dbReference type="STRING" id="1121022.GCA_000376105_02919"/>
<reference evidence="8 9" key="1">
    <citation type="journal article" date="2014" name="Nature">
        <title>Sequential evolution of bacterial morphology by co-option of a developmental regulator.</title>
        <authorList>
            <person name="Jiang C."/>
            <person name="Brown P.J."/>
            <person name="Ducret A."/>
            <person name="Brun Y.V."/>
        </authorList>
    </citation>
    <scope>NUCLEOTIDE SEQUENCE [LARGE SCALE GENOMIC DNA]</scope>
    <source>
        <strain evidence="8 9">DSM 16100</strain>
    </source>
</reference>
<dbReference type="PATRIC" id="fig|1121022.4.peg.1534"/>
<keyword evidence="3" id="KW-0731">Sigma factor</keyword>
<dbReference type="OrthoDB" id="7268940at2"/>
<dbReference type="SUPFAM" id="SSF88946">
    <property type="entry name" value="Sigma2 domain of RNA polymerase sigma factors"/>
    <property type="match status" value="1"/>
</dbReference>
<evidence type="ECO:0000259" key="6">
    <source>
        <dbReference type="Pfam" id="PF04542"/>
    </source>
</evidence>
<dbReference type="InterPro" id="IPR013324">
    <property type="entry name" value="RNA_pol_sigma_r3/r4-like"/>
</dbReference>
<feature type="domain" description="RNA polymerase sigma-70 region 2" evidence="6">
    <location>
        <begin position="19"/>
        <end position="80"/>
    </location>
</feature>
<evidence type="ECO:0000256" key="3">
    <source>
        <dbReference type="ARBA" id="ARBA00023082"/>
    </source>
</evidence>
<dbReference type="Gene3D" id="1.10.1740.10">
    <property type="match status" value="1"/>
</dbReference>
<dbReference type="SUPFAM" id="SSF88659">
    <property type="entry name" value="Sigma3 and sigma4 domains of RNA polymerase sigma factors"/>
    <property type="match status" value="1"/>
</dbReference>
<dbReference type="EMBL" id="AWGB01000011">
    <property type="protein sequence ID" value="ESQ92686.1"/>
    <property type="molecule type" value="Genomic_DNA"/>
</dbReference>
<dbReference type="GO" id="GO:0003677">
    <property type="term" value="F:DNA binding"/>
    <property type="evidence" value="ECO:0007669"/>
    <property type="project" value="InterPro"/>
</dbReference>
<dbReference type="GO" id="GO:0016987">
    <property type="term" value="F:sigma factor activity"/>
    <property type="evidence" value="ECO:0007669"/>
    <property type="project" value="UniProtKB-KW"/>
</dbReference>
<evidence type="ECO:0000313" key="9">
    <source>
        <dbReference type="Proteomes" id="UP000017837"/>
    </source>
</evidence>
<evidence type="ECO:0000259" key="7">
    <source>
        <dbReference type="Pfam" id="PF08281"/>
    </source>
</evidence>
<dbReference type="PANTHER" id="PTHR43133">
    <property type="entry name" value="RNA POLYMERASE ECF-TYPE SIGMA FACTO"/>
    <property type="match status" value="1"/>
</dbReference>
<dbReference type="NCBIfam" id="TIGR02937">
    <property type="entry name" value="sigma70-ECF"/>
    <property type="match status" value="1"/>
</dbReference>
<keyword evidence="9" id="KW-1185">Reference proteome</keyword>
<dbReference type="InterPro" id="IPR007627">
    <property type="entry name" value="RNA_pol_sigma70_r2"/>
</dbReference>
<dbReference type="InterPro" id="IPR036388">
    <property type="entry name" value="WH-like_DNA-bd_sf"/>
</dbReference>
<dbReference type="InterPro" id="IPR013249">
    <property type="entry name" value="RNA_pol_sigma70_r4_t2"/>
</dbReference>
<accession>V4PWF2</accession>
<dbReference type="PANTHER" id="PTHR43133:SF63">
    <property type="entry name" value="RNA POLYMERASE SIGMA FACTOR FECI-RELATED"/>
    <property type="match status" value="1"/>
</dbReference>
<comment type="similarity">
    <text evidence="1">Belongs to the sigma-70 factor family. ECF subfamily.</text>
</comment>
<dbReference type="InterPro" id="IPR013325">
    <property type="entry name" value="RNA_pol_sigma_r2"/>
</dbReference>
<proteinExistence type="inferred from homology"/>
<feature type="compositionally biased region" description="Basic and acidic residues" evidence="5">
    <location>
        <begin position="174"/>
        <end position="191"/>
    </location>
</feature>
<dbReference type="GO" id="GO:0006352">
    <property type="term" value="P:DNA-templated transcription initiation"/>
    <property type="evidence" value="ECO:0007669"/>
    <property type="project" value="InterPro"/>
</dbReference>
<feature type="domain" description="RNA polymerase sigma factor 70 region 4 type 2" evidence="7">
    <location>
        <begin position="114"/>
        <end position="163"/>
    </location>
</feature>
<dbReference type="Pfam" id="PF08281">
    <property type="entry name" value="Sigma70_r4_2"/>
    <property type="match status" value="1"/>
</dbReference>
<evidence type="ECO:0000256" key="1">
    <source>
        <dbReference type="ARBA" id="ARBA00010641"/>
    </source>
</evidence>
<dbReference type="AlphaFoldDB" id="V4PWF2"/>
<evidence type="ECO:0000256" key="4">
    <source>
        <dbReference type="ARBA" id="ARBA00023163"/>
    </source>
</evidence>
<dbReference type="InterPro" id="IPR014284">
    <property type="entry name" value="RNA_pol_sigma-70_dom"/>
</dbReference>